<sequence length="690" mass="75995">MWGCQMRASCWSRRLCALGALAIAVLMYFLVDAKLASKRALDYFKRSEAAVPVQTEPTKPPQASTQPEGGRLYNDAVAGLRSSSGSIAGLAGSTSRRPTAATDQLQQQRQQQHQQPLARNSSSSRPSAASSSSSRRPAPSSNTSSTANTTNANPTNLRSRSPGSPRSTTTLRAPAPEQQSSSRRPPQVKAPPSRSTTNTTYLLSRNSSSSSSTSSRRTPEPVRQNSSKTSPEARPYKPVIHIVGRECLVQAREFRYDSGVKSAEECDARTADTAECSAFFMWSETRPYWSCRCCEAFGGEAGGSINKEWNVYKVQSPRVARRQPPSTTLPPAVTALTVPLYSRGQRCRKQVGTFHNARTVADCAKLAAQRPICGPLFMFSAEHLDWGCRCCSRAGLELEPSTLPAWDIYMVLPNGTQLPRPRLYMIAITSQKSIHMAEELERSMRRRMDPTDRLVHVCGRTAAPTARKKLVDVLQMPDMVTDSLKVIRECGDKGGAAWVCLHRMGAMKFVFGLVHEVRRLKASGYPMPLWWIVKDDDTYVHIPNLMRALNQWKGGKPLWQQPASFGRRGPGCPGVCGGAGWILSGPLAEELVEKHGDRYLAFSAERIVNGPGHYDIFVPPVVEWTGQTLVDLPEMNEFSPVDKRCNETVGGNRSACHPWRSCTCLRSPYPATWHLKGGSRQALELLESDA</sequence>
<feature type="compositionally biased region" description="Low complexity" evidence="1">
    <location>
        <begin position="193"/>
        <end position="216"/>
    </location>
</feature>
<reference evidence="2" key="1">
    <citation type="submission" date="2021-01" db="EMBL/GenBank/DDBJ databases">
        <authorList>
            <person name="Corre E."/>
            <person name="Pelletier E."/>
            <person name="Niang G."/>
            <person name="Scheremetjew M."/>
            <person name="Finn R."/>
            <person name="Kale V."/>
            <person name="Holt S."/>
            <person name="Cochrane G."/>
            <person name="Meng A."/>
            <person name="Brown T."/>
            <person name="Cohen L."/>
        </authorList>
    </citation>
    <scope>NUCLEOTIDE SEQUENCE</scope>
    <source>
        <strain evidence="2">CCMP3105</strain>
    </source>
</reference>
<feature type="region of interest" description="Disordered" evidence="1">
    <location>
        <begin position="51"/>
        <end position="71"/>
    </location>
</feature>
<gene>
    <name evidence="2" type="ORF">AMON00008_LOCUS23696</name>
</gene>
<name>A0A7S4QRF9_9DINO</name>
<protein>
    <submittedName>
        <fullName evidence="2">Uncharacterized protein</fullName>
    </submittedName>
</protein>
<proteinExistence type="predicted"/>
<dbReference type="EMBL" id="HBNR01034540">
    <property type="protein sequence ID" value="CAE4589947.1"/>
    <property type="molecule type" value="Transcribed_RNA"/>
</dbReference>
<evidence type="ECO:0000256" key="1">
    <source>
        <dbReference type="SAM" id="MobiDB-lite"/>
    </source>
</evidence>
<dbReference type="AlphaFoldDB" id="A0A7S4QRF9"/>
<feature type="compositionally biased region" description="Polar residues" evidence="1">
    <location>
        <begin position="55"/>
        <end position="67"/>
    </location>
</feature>
<dbReference type="Gene3D" id="3.90.550.50">
    <property type="match status" value="1"/>
</dbReference>
<feature type="region of interest" description="Disordered" evidence="1">
    <location>
        <begin position="84"/>
        <end position="236"/>
    </location>
</feature>
<accession>A0A7S4QRF9</accession>
<feature type="compositionally biased region" description="Low complexity" evidence="1">
    <location>
        <begin position="84"/>
        <end position="95"/>
    </location>
</feature>
<evidence type="ECO:0000313" key="2">
    <source>
        <dbReference type="EMBL" id="CAE4589947.1"/>
    </source>
</evidence>
<organism evidence="2">
    <name type="scientific">Alexandrium monilatum</name>
    <dbReference type="NCBI Taxonomy" id="311494"/>
    <lineage>
        <taxon>Eukaryota</taxon>
        <taxon>Sar</taxon>
        <taxon>Alveolata</taxon>
        <taxon>Dinophyceae</taxon>
        <taxon>Gonyaulacales</taxon>
        <taxon>Pyrocystaceae</taxon>
        <taxon>Alexandrium</taxon>
    </lineage>
</organism>
<feature type="compositionally biased region" description="Low complexity" evidence="1">
    <location>
        <begin position="104"/>
        <end position="172"/>
    </location>
</feature>